<protein>
    <recommendedName>
        <fullName evidence="2">Ribosome-binding factor A</fullName>
    </recommendedName>
</protein>
<dbReference type="AlphaFoldDB" id="A0AA48M1P9"/>
<dbReference type="InterPro" id="IPR015946">
    <property type="entry name" value="KH_dom-like_a/b"/>
</dbReference>
<reference evidence="1" key="1">
    <citation type="submission" date="2023-07" db="EMBL/GenBank/DDBJ databases">
        <authorList>
            <person name="Pelsma A.J. K."/>
        </authorList>
    </citation>
    <scope>NUCLEOTIDE SEQUENCE</scope>
</reference>
<dbReference type="PANTHER" id="PTHR33515">
    <property type="entry name" value="RIBOSOME-BINDING FACTOR A, CHLOROPLASTIC-RELATED"/>
    <property type="match status" value="1"/>
</dbReference>
<sequence>MLRVAELVRHAMAQMLSRGDISDPILDKHVVTVSRVKMSPDLKLATIYVMPLGGKDEPEVISALDRHRKFLRGEIARDVNLKFAPEIRFRIDDSFDTVSRIDAILNSERVKRDLEGADDETPDNN</sequence>
<dbReference type="PANTHER" id="PTHR33515:SF1">
    <property type="entry name" value="RIBOSOME-BINDING FACTOR A, CHLOROPLASTIC-RELATED"/>
    <property type="match status" value="1"/>
</dbReference>
<accession>A0AA48M1P9</accession>
<dbReference type="HAMAP" id="MF_00003">
    <property type="entry name" value="RbfA"/>
    <property type="match status" value="1"/>
</dbReference>
<dbReference type="InterPro" id="IPR000238">
    <property type="entry name" value="RbfA"/>
</dbReference>
<dbReference type="InterPro" id="IPR020053">
    <property type="entry name" value="Ribosome-bd_factorA_CS"/>
</dbReference>
<dbReference type="GO" id="GO:0005829">
    <property type="term" value="C:cytosol"/>
    <property type="evidence" value="ECO:0007669"/>
    <property type="project" value="TreeGrafter"/>
</dbReference>
<organism evidence="1">
    <name type="scientific">freshwater sediment metagenome</name>
    <dbReference type="NCBI Taxonomy" id="556182"/>
    <lineage>
        <taxon>unclassified sequences</taxon>
        <taxon>metagenomes</taxon>
        <taxon>ecological metagenomes</taxon>
    </lineage>
</organism>
<dbReference type="GO" id="GO:0043024">
    <property type="term" value="F:ribosomal small subunit binding"/>
    <property type="evidence" value="ECO:0007669"/>
    <property type="project" value="TreeGrafter"/>
</dbReference>
<dbReference type="Pfam" id="PF02033">
    <property type="entry name" value="RBFA"/>
    <property type="match status" value="1"/>
</dbReference>
<gene>
    <name evidence="1" type="ORF">AMST5_03300</name>
</gene>
<proteinExistence type="inferred from homology"/>
<name>A0AA48M1P9_9ZZZZ</name>
<dbReference type="EMBL" id="OY288114">
    <property type="protein sequence ID" value="CAJ0882032.1"/>
    <property type="molecule type" value="Genomic_DNA"/>
</dbReference>
<dbReference type="Gene3D" id="3.30.300.20">
    <property type="match status" value="1"/>
</dbReference>
<dbReference type="InterPro" id="IPR023799">
    <property type="entry name" value="RbfA_dom_sf"/>
</dbReference>
<dbReference type="SUPFAM" id="SSF89919">
    <property type="entry name" value="Ribosome-binding factor A, RbfA"/>
    <property type="match status" value="1"/>
</dbReference>
<evidence type="ECO:0000313" key="1">
    <source>
        <dbReference type="EMBL" id="CAJ0882032.1"/>
    </source>
</evidence>
<dbReference type="NCBIfam" id="TIGR00082">
    <property type="entry name" value="rbfA"/>
    <property type="match status" value="1"/>
</dbReference>
<dbReference type="PROSITE" id="PS01319">
    <property type="entry name" value="RBFA"/>
    <property type="match status" value="1"/>
</dbReference>
<evidence type="ECO:0008006" key="2">
    <source>
        <dbReference type="Google" id="ProtNLM"/>
    </source>
</evidence>
<dbReference type="NCBIfam" id="NF001802">
    <property type="entry name" value="PRK00521.2-5"/>
    <property type="match status" value="1"/>
</dbReference>
<dbReference type="GO" id="GO:0006364">
    <property type="term" value="P:rRNA processing"/>
    <property type="evidence" value="ECO:0007669"/>
    <property type="project" value="InterPro"/>
</dbReference>